<dbReference type="InterPro" id="IPR036249">
    <property type="entry name" value="Thioredoxin-like_sf"/>
</dbReference>
<evidence type="ECO:0000313" key="3">
    <source>
        <dbReference type="Proteomes" id="UP001220964"/>
    </source>
</evidence>
<feature type="non-terminal residue" evidence="2">
    <location>
        <position position="1"/>
    </location>
</feature>
<dbReference type="Gene3D" id="1.20.1050.10">
    <property type="match status" value="1"/>
</dbReference>
<dbReference type="AlphaFoldDB" id="A0AAE3NXF7"/>
<dbReference type="PANTHER" id="PTHR44051">
    <property type="entry name" value="GLUTATHIONE S-TRANSFERASE-RELATED"/>
    <property type="match status" value="1"/>
</dbReference>
<dbReference type="PANTHER" id="PTHR44051:SF8">
    <property type="entry name" value="GLUTATHIONE S-TRANSFERASE GSTA"/>
    <property type="match status" value="1"/>
</dbReference>
<dbReference type="Proteomes" id="UP001220964">
    <property type="component" value="Unassembled WGS sequence"/>
</dbReference>
<comment type="caution">
    <text evidence="2">The sequence shown here is derived from an EMBL/GenBank/DDBJ whole genome shotgun (WGS) entry which is preliminary data.</text>
</comment>
<name>A0AAE3NXF7_9RHOB</name>
<dbReference type="RefSeq" id="WP_275570118.1">
    <property type="nucleotide sequence ID" value="NZ_JARGYC010000261.1"/>
</dbReference>
<evidence type="ECO:0000259" key="1">
    <source>
        <dbReference type="PROSITE" id="PS50404"/>
    </source>
</evidence>
<keyword evidence="3" id="KW-1185">Reference proteome</keyword>
<dbReference type="Gene3D" id="3.40.30.10">
    <property type="entry name" value="Glutaredoxin"/>
    <property type="match status" value="1"/>
</dbReference>
<dbReference type="InterPro" id="IPR004045">
    <property type="entry name" value="Glutathione_S-Trfase_N"/>
</dbReference>
<sequence length="112" mass="12307">AVVRATLAEVGAPHEIITIDIRTGIQRSEAYSAINPRQQVPTLISPDGQIMTETSAIIVQLADYYPDSELLPPIRSPERGLVLRWLAFCATNLYEGESRKLNPGRYTTGDPA</sequence>
<dbReference type="PROSITE" id="PS50404">
    <property type="entry name" value="GST_NTER"/>
    <property type="match status" value="1"/>
</dbReference>
<reference evidence="2" key="1">
    <citation type="submission" date="2023-03" db="EMBL/GenBank/DDBJ databases">
        <title>Multiphase analysis and comparison of six strains from genera Psychromarinibacter, Lutimaribacter, and Maritimibacter, including a novel species: Psychromarinibacter sediminicola sp. nov.</title>
        <authorList>
            <person name="Wang Y.-H."/>
            <person name="Ye M.-Q."/>
            <person name="Du Z.-J."/>
        </authorList>
    </citation>
    <scope>NUCLEOTIDE SEQUENCE</scope>
    <source>
        <strain evidence="2">C21-152</strain>
    </source>
</reference>
<feature type="non-terminal residue" evidence="2">
    <location>
        <position position="112"/>
    </location>
</feature>
<gene>
    <name evidence="2" type="ORF">P1J78_25300</name>
</gene>
<proteinExistence type="predicted"/>
<protein>
    <submittedName>
        <fullName evidence="2">Glutathione S-transferase family protein</fullName>
    </submittedName>
</protein>
<dbReference type="SUPFAM" id="SSF52833">
    <property type="entry name" value="Thioredoxin-like"/>
    <property type="match status" value="1"/>
</dbReference>
<accession>A0AAE3NXF7</accession>
<feature type="domain" description="GST N-terminal" evidence="1">
    <location>
        <begin position="1"/>
        <end position="69"/>
    </location>
</feature>
<dbReference type="Pfam" id="PF13409">
    <property type="entry name" value="GST_N_2"/>
    <property type="match status" value="1"/>
</dbReference>
<organism evidence="2 3">
    <name type="scientific">Psychromarinibacter sediminicola</name>
    <dbReference type="NCBI Taxonomy" id="3033385"/>
    <lineage>
        <taxon>Bacteria</taxon>
        <taxon>Pseudomonadati</taxon>
        <taxon>Pseudomonadota</taxon>
        <taxon>Alphaproteobacteria</taxon>
        <taxon>Rhodobacterales</taxon>
        <taxon>Paracoccaceae</taxon>
        <taxon>Psychromarinibacter</taxon>
    </lineage>
</organism>
<dbReference type="CDD" id="cd03057">
    <property type="entry name" value="GST_N_Beta"/>
    <property type="match status" value="1"/>
</dbReference>
<evidence type="ECO:0000313" key="2">
    <source>
        <dbReference type="EMBL" id="MDF0604024.1"/>
    </source>
</evidence>
<dbReference type="EMBL" id="JARGYC010000261">
    <property type="protein sequence ID" value="MDF0604024.1"/>
    <property type="molecule type" value="Genomic_DNA"/>
</dbReference>